<dbReference type="Gene3D" id="2.130.10.10">
    <property type="entry name" value="YVTN repeat-like/Quinoprotein amine dehydrogenase"/>
    <property type="match status" value="1"/>
</dbReference>
<feature type="region of interest" description="Disordered" evidence="1">
    <location>
        <begin position="1"/>
        <end position="63"/>
    </location>
</feature>
<feature type="compositionally biased region" description="Basic and acidic residues" evidence="1">
    <location>
        <begin position="50"/>
        <end position="59"/>
    </location>
</feature>
<name>A0ABR0T1I2_9HYPO</name>
<dbReference type="PANTHER" id="PTHR10223:SF2">
    <property type="entry name" value="F-BOX AND WD DOMAIN PROTEIN (AFU_ORTHOLOGUE AFUA_6G11400)"/>
    <property type="match status" value="1"/>
</dbReference>
<feature type="compositionally biased region" description="Polar residues" evidence="1">
    <location>
        <begin position="979"/>
        <end position="991"/>
    </location>
</feature>
<organism evidence="3 4">
    <name type="scientific">Cladobotryum mycophilum</name>
    <dbReference type="NCBI Taxonomy" id="491253"/>
    <lineage>
        <taxon>Eukaryota</taxon>
        <taxon>Fungi</taxon>
        <taxon>Dikarya</taxon>
        <taxon>Ascomycota</taxon>
        <taxon>Pezizomycotina</taxon>
        <taxon>Sordariomycetes</taxon>
        <taxon>Hypocreomycetidae</taxon>
        <taxon>Hypocreales</taxon>
        <taxon>Hypocreaceae</taxon>
        <taxon>Cladobotryum</taxon>
    </lineage>
</organism>
<reference evidence="3 4" key="1">
    <citation type="submission" date="2024-01" db="EMBL/GenBank/DDBJ databases">
        <title>Complete genome of Cladobotryum mycophilum ATHUM6906.</title>
        <authorList>
            <person name="Christinaki A.C."/>
            <person name="Myridakis A.I."/>
            <person name="Kouvelis V.N."/>
        </authorList>
    </citation>
    <scope>NUCLEOTIDE SEQUENCE [LARGE SCALE GENOMIC DNA]</scope>
    <source>
        <strain evidence="3 4">ATHUM6906</strain>
    </source>
</reference>
<proteinExistence type="predicted"/>
<sequence>MTLEPTKTPEVPQFDDDFDSSHSSQYGSLPRDPSGLYRIHSGDSSGSSERSGRSARRDSVGGVDADSLDERLRGLRLRDLGGGYAATPGQRISEYENALTPQTPKQGPGFQVTKGEPHEGGIQLNDFPNEILTHIFSHLPPDCHSSIALVSKRFWALVTTHHAWRMAFMRYFPGHTALESRVRSAEAGQQWNESEPDVVRSETRYFPRLTPLATWRSEYLLRTRHLRSLARGKPGLPPGVGSSGGAGRSGKKLSAVLTYNSKLPWQVTSIHAVFSNGKKPPRVIQGTGDLGAATISDPTTGKTEKWGIEDLFSAAQLEGVMTGLVPYGLGEGPAAVPNMVDVSQSYGMVVGEGFPGGRPYFRGVNEPRGRYLDAETGVADTNIDIPRIPEMMDAICSVWIAKSSSVTSTTQSMCGMLSGSALGVVTAYSLGWDTTGPRYANGDITARWVLSPGVPIISLKVDDNYSQKRKSSRRIWAVALNALGEVYYLTEAPTGRPVRANGEEAVKNAWHAGRTAYWYLLEATRRVAREDDVGNDTVSEAYSPRSSSNNLGLGQDQFVAEAREIERFLRYKPAHFRKVCEGWDMQRRLEVDFASDDAKGAGESIFVIDCGLSEHRPACVRRYVRSLISQQPIPADVPLPITAPPTPSLFGVVEGVAIQTTQAAESQSPRSPPPTPKSPPPSLMSLYDWSCQTLNIKDHEDSVISAVALDNSTTSLLTLAEDALHTANEGMVGANPWAGQAAREVPGRRARFILVGTNDGAVIVWNARDENQMDPISPIRVIQTESPEISCVAASGLYLVHGGSDGLVQAWDPLSSNMDAVRTINAKSNGRAPRHMLAMNPTLLEANYSAVGAIFLDPDPTVLQGVVSFGALLRYWSYSSSSHLTGRKKRARHSEMDSRLASRRQGGAVTGYIAAEEAELRRETEQRARERTRLLKRFGALGDLSEEEAILYAQMVSEEAYLVEEQRRASDSAPDASLDTASSFSENTVETWTPDPSVARPSASEVNGGSGNEDEYEQQIQQAIRLSLMESVSEPPQSSQGASPGDVGFTIKYKSKGGKKGKQSAAGSPSNSYTSVSGSAHPTTTTEDEDLALALSLSMQDQGGYSPSDVDSGARHGGFPSLPGNGAGKGKGVQRW</sequence>
<dbReference type="Pfam" id="PF12937">
    <property type="entry name" value="F-box-like"/>
    <property type="match status" value="1"/>
</dbReference>
<feature type="domain" description="F-box" evidence="2">
    <location>
        <begin position="121"/>
        <end position="167"/>
    </location>
</feature>
<dbReference type="SUPFAM" id="SSF81383">
    <property type="entry name" value="F-box domain"/>
    <property type="match status" value="1"/>
</dbReference>
<dbReference type="Proteomes" id="UP001338125">
    <property type="component" value="Unassembled WGS sequence"/>
</dbReference>
<feature type="region of interest" description="Disordered" evidence="1">
    <location>
        <begin position="967"/>
        <end position="1018"/>
    </location>
</feature>
<dbReference type="PROSITE" id="PS50330">
    <property type="entry name" value="UIM"/>
    <property type="match status" value="2"/>
</dbReference>
<accession>A0ABR0T1I2</accession>
<dbReference type="CDD" id="cd09917">
    <property type="entry name" value="F-box_SF"/>
    <property type="match status" value="1"/>
</dbReference>
<comment type="caution">
    <text evidence="3">The sequence shown here is derived from an EMBL/GenBank/DDBJ whole genome shotgun (WGS) entry which is preliminary data.</text>
</comment>
<dbReference type="Pfam" id="PF02809">
    <property type="entry name" value="UIM"/>
    <property type="match status" value="2"/>
</dbReference>
<dbReference type="PROSITE" id="PS50181">
    <property type="entry name" value="FBOX"/>
    <property type="match status" value="1"/>
</dbReference>
<dbReference type="InterPro" id="IPR036322">
    <property type="entry name" value="WD40_repeat_dom_sf"/>
</dbReference>
<dbReference type="Gene3D" id="1.20.1280.50">
    <property type="match status" value="1"/>
</dbReference>
<dbReference type="InterPro" id="IPR001810">
    <property type="entry name" value="F-box_dom"/>
</dbReference>
<feature type="region of interest" description="Disordered" evidence="1">
    <location>
        <begin position="661"/>
        <end position="684"/>
    </location>
</feature>
<evidence type="ECO:0000313" key="4">
    <source>
        <dbReference type="Proteomes" id="UP001338125"/>
    </source>
</evidence>
<dbReference type="InterPro" id="IPR036047">
    <property type="entry name" value="F-box-like_dom_sf"/>
</dbReference>
<dbReference type="InterPro" id="IPR003903">
    <property type="entry name" value="UIM_dom"/>
</dbReference>
<protein>
    <recommendedName>
        <fullName evidence="2">F-box domain-containing protein</fullName>
    </recommendedName>
</protein>
<feature type="compositionally biased region" description="Basic residues" evidence="1">
    <location>
        <begin position="1053"/>
        <end position="1062"/>
    </location>
</feature>
<gene>
    <name evidence="3" type="ORF">PT974_00662</name>
</gene>
<dbReference type="EMBL" id="JAVFKD010000001">
    <property type="protein sequence ID" value="KAK5998288.1"/>
    <property type="molecule type" value="Genomic_DNA"/>
</dbReference>
<dbReference type="PANTHER" id="PTHR10223">
    <property type="entry name" value="26S PROTEASOME NON-ATPASE REGULATORY SUBUNIT 4"/>
    <property type="match status" value="1"/>
</dbReference>
<dbReference type="SUPFAM" id="SSF50978">
    <property type="entry name" value="WD40 repeat-like"/>
    <property type="match status" value="1"/>
</dbReference>
<feature type="compositionally biased region" description="Pro residues" evidence="1">
    <location>
        <begin position="670"/>
        <end position="682"/>
    </location>
</feature>
<keyword evidence="4" id="KW-1185">Reference proteome</keyword>
<dbReference type="SMART" id="SM00726">
    <property type="entry name" value="UIM"/>
    <property type="match status" value="2"/>
</dbReference>
<dbReference type="Gene3D" id="6.10.140.100">
    <property type="match status" value="1"/>
</dbReference>
<dbReference type="InterPro" id="IPR015943">
    <property type="entry name" value="WD40/YVTN_repeat-like_dom_sf"/>
</dbReference>
<feature type="compositionally biased region" description="Polar residues" evidence="1">
    <location>
        <begin position="1071"/>
        <end position="1085"/>
    </location>
</feature>
<evidence type="ECO:0000256" key="1">
    <source>
        <dbReference type="SAM" id="MobiDB-lite"/>
    </source>
</evidence>
<feature type="region of interest" description="Disordered" evidence="1">
    <location>
        <begin position="1030"/>
        <end position="1136"/>
    </location>
</feature>
<evidence type="ECO:0000259" key="2">
    <source>
        <dbReference type="PROSITE" id="PS50181"/>
    </source>
</evidence>
<evidence type="ECO:0000313" key="3">
    <source>
        <dbReference type="EMBL" id="KAK5998288.1"/>
    </source>
</evidence>
<dbReference type="InterPro" id="IPR027040">
    <property type="entry name" value="PSMD4"/>
</dbReference>
<feature type="compositionally biased region" description="Gly residues" evidence="1">
    <location>
        <begin position="1125"/>
        <end position="1136"/>
    </location>
</feature>